<dbReference type="EMBL" id="JANBUK010003393">
    <property type="protein sequence ID" value="KAJ2767678.1"/>
    <property type="molecule type" value="Genomic_DNA"/>
</dbReference>
<organism evidence="1 2">
    <name type="scientific">Coemansia linderi</name>
    <dbReference type="NCBI Taxonomy" id="2663919"/>
    <lineage>
        <taxon>Eukaryota</taxon>
        <taxon>Fungi</taxon>
        <taxon>Fungi incertae sedis</taxon>
        <taxon>Zoopagomycota</taxon>
        <taxon>Kickxellomycotina</taxon>
        <taxon>Kickxellomycetes</taxon>
        <taxon>Kickxellales</taxon>
        <taxon>Kickxellaceae</taxon>
        <taxon>Coemansia</taxon>
    </lineage>
</organism>
<proteinExistence type="predicted"/>
<keyword evidence="2" id="KW-1185">Reference proteome</keyword>
<feature type="non-terminal residue" evidence="1">
    <location>
        <position position="137"/>
    </location>
</feature>
<dbReference type="Proteomes" id="UP001140066">
    <property type="component" value="Unassembled WGS sequence"/>
</dbReference>
<evidence type="ECO:0000313" key="2">
    <source>
        <dbReference type="Proteomes" id="UP001140066"/>
    </source>
</evidence>
<accession>A0ACC1JUJ0</accession>
<name>A0ACC1JUJ0_9FUNG</name>
<sequence>MSTLNGKSGIMTDTMYNMYNVPQMPVMDVNSWDMTCRSTNMAKAPRPLEIDSNDILVLNFDPNQTPAIISEEQASQHIWGPCIVYMANADTVGKELKWFKVFEYSGDKDAWCSQKIISNGGKLHVPMKPKLKSGKYI</sequence>
<reference evidence="1" key="1">
    <citation type="submission" date="2022-07" db="EMBL/GenBank/DDBJ databases">
        <title>Phylogenomic reconstructions and comparative analyses of Kickxellomycotina fungi.</title>
        <authorList>
            <person name="Reynolds N.K."/>
            <person name="Stajich J.E."/>
            <person name="Barry K."/>
            <person name="Grigoriev I.V."/>
            <person name="Crous P."/>
            <person name="Smith M.E."/>
        </authorList>
    </citation>
    <scope>NUCLEOTIDE SEQUENCE</scope>
    <source>
        <strain evidence="1">BCRC 34191</strain>
    </source>
</reference>
<comment type="caution">
    <text evidence="1">The sequence shown here is derived from an EMBL/GenBank/DDBJ whole genome shotgun (WGS) entry which is preliminary data.</text>
</comment>
<protein>
    <submittedName>
        <fullName evidence="1">Uncharacterized protein</fullName>
    </submittedName>
</protein>
<evidence type="ECO:0000313" key="1">
    <source>
        <dbReference type="EMBL" id="KAJ2767678.1"/>
    </source>
</evidence>
<gene>
    <name evidence="1" type="ORF">GGI18_005744</name>
</gene>